<comment type="caution">
    <text evidence="3">The sequence shown here is derived from an EMBL/GenBank/DDBJ whole genome shotgun (WGS) entry which is preliminary data.</text>
</comment>
<dbReference type="OrthoDB" id="5563539at2759"/>
<evidence type="ECO:0000256" key="1">
    <source>
        <dbReference type="SAM" id="MobiDB-lite"/>
    </source>
</evidence>
<dbReference type="InterPro" id="IPR052292">
    <property type="entry name" value="Glucose_repression_reg"/>
</dbReference>
<feature type="compositionally biased region" description="Low complexity" evidence="1">
    <location>
        <begin position="56"/>
        <end position="71"/>
    </location>
</feature>
<feature type="region of interest" description="Disordered" evidence="1">
    <location>
        <begin position="1"/>
        <end position="71"/>
    </location>
</feature>
<protein>
    <recommendedName>
        <fullName evidence="2">Nitrogen regulatory protein areA GATA-like domain-containing protein</fullName>
    </recommendedName>
</protein>
<dbReference type="PANTHER" id="PTHR28051">
    <property type="entry name" value="PROTEIN MTL1-RELATED"/>
    <property type="match status" value="1"/>
</dbReference>
<sequence>MAAPVHLDIYYRPGSSPRCRSPQSAYAGPKGSYVDSLSNSEYDSYDDHKSSPPPSSASSSPPFSSTASQSSVPSSVASSVCLDTNPTDNDDQFLFPVYDQSTISYCPDEYDYASEDYNTPIPEIMFVPADDSVVRHEPSRHVDYLSHDWKEEDIWASWRYMVGKRKVYSNAARLENASWRTWAKAKFKLKTVSPETLNWLKDCDVTWLYGPLSTSNQKASLMISPSSPMVSPTEPRVPSSGSFYAKKPILKKRSMSEVMLQKSLSSSSLLKQAAAAIESQQVEMDCKTSRPAMVARANSDFAALSYASKTTTVINTSELPSALSTGCPSPSYAKHIHFNDQVQQCIAVDKDDEEDEEEEEDEVFQVENLEDGSSDDDGLLMMSRPKVTTKSITRTNSGEHQTIAMLPSTTLKYVEEPVVKKNHTFNNIGTFLSSFATPTPTQPQDLDQSSLVGTRSYILEDDDDDDMAELDWEPSGGAFKSRRDSIATAHDRFGRVNVEMGNTHSDDFELPKYTYEEDEDDEVAAGLFGRAVDAVNTARDIAHVLWNVGWRK</sequence>
<dbReference type="PANTHER" id="PTHR28051:SF1">
    <property type="entry name" value="PROTEIN MTL1-RELATED"/>
    <property type="match status" value="1"/>
</dbReference>
<accession>A0A2T6ZFM4</accession>
<proteinExistence type="predicted"/>
<name>A0A2T6ZFM4_TUBBO</name>
<organism evidence="3 4">
    <name type="scientific">Tuber borchii</name>
    <name type="common">White truffle</name>
    <dbReference type="NCBI Taxonomy" id="42251"/>
    <lineage>
        <taxon>Eukaryota</taxon>
        <taxon>Fungi</taxon>
        <taxon>Dikarya</taxon>
        <taxon>Ascomycota</taxon>
        <taxon>Pezizomycotina</taxon>
        <taxon>Pezizomycetes</taxon>
        <taxon>Pezizales</taxon>
        <taxon>Tuberaceae</taxon>
        <taxon>Tuber</taxon>
    </lineage>
</organism>
<dbReference type="STRING" id="42251.A0A2T6ZFM4"/>
<dbReference type="InterPro" id="IPR013860">
    <property type="entry name" value="AreA_GATA"/>
</dbReference>
<dbReference type="EMBL" id="NESQ01000308">
    <property type="protein sequence ID" value="PUU74283.1"/>
    <property type="molecule type" value="Genomic_DNA"/>
</dbReference>
<evidence type="ECO:0000259" key="2">
    <source>
        <dbReference type="Pfam" id="PF08550"/>
    </source>
</evidence>
<dbReference type="GO" id="GO:0007039">
    <property type="term" value="P:protein catabolic process in the vacuole"/>
    <property type="evidence" value="ECO:0007669"/>
    <property type="project" value="TreeGrafter"/>
</dbReference>
<feature type="domain" description="Nitrogen regulatory protein areA GATA-like" evidence="2">
    <location>
        <begin position="157"/>
        <end position="184"/>
    </location>
</feature>
<gene>
    <name evidence="3" type="ORF">B9Z19DRAFT_1000952</name>
</gene>
<reference evidence="3 4" key="1">
    <citation type="submission" date="2017-04" db="EMBL/GenBank/DDBJ databases">
        <title>Draft genome sequence of Tuber borchii Vittad., a whitish edible truffle.</title>
        <authorList>
            <consortium name="DOE Joint Genome Institute"/>
            <person name="Murat C."/>
            <person name="Kuo A."/>
            <person name="Barry K.W."/>
            <person name="Clum A."/>
            <person name="Dockter R.B."/>
            <person name="Fauchery L."/>
            <person name="Iotti M."/>
            <person name="Kohler A."/>
            <person name="Labutti K."/>
            <person name="Lindquist E.A."/>
            <person name="Lipzen A."/>
            <person name="Ohm R.A."/>
            <person name="Wang M."/>
            <person name="Grigoriev I.V."/>
            <person name="Zambonelli A."/>
            <person name="Martin F.M."/>
        </authorList>
    </citation>
    <scope>NUCLEOTIDE SEQUENCE [LARGE SCALE GENOMIC DNA]</scope>
    <source>
        <strain evidence="3 4">Tbo3840</strain>
    </source>
</reference>
<dbReference type="AlphaFoldDB" id="A0A2T6ZFM4"/>
<evidence type="ECO:0000313" key="4">
    <source>
        <dbReference type="Proteomes" id="UP000244722"/>
    </source>
</evidence>
<dbReference type="Proteomes" id="UP000244722">
    <property type="component" value="Unassembled WGS sequence"/>
</dbReference>
<keyword evidence="4" id="KW-1185">Reference proteome</keyword>
<dbReference type="GO" id="GO:0005773">
    <property type="term" value="C:vacuole"/>
    <property type="evidence" value="ECO:0007669"/>
    <property type="project" value="GOC"/>
</dbReference>
<dbReference type="Pfam" id="PF08550">
    <property type="entry name" value="GATA_AreA"/>
    <property type="match status" value="1"/>
</dbReference>
<dbReference type="GO" id="GO:0042149">
    <property type="term" value="P:cellular response to glucose starvation"/>
    <property type="evidence" value="ECO:0007669"/>
    <property type="project" value="TreeGrafter"/>
</dbReference>
<evidence type="ECO:0000313" key="3">
    <source>
        <dbReference type="EMBL" id="PUU74283.1"/>
    </source>
</evidence>